<evidence type="ECO:0000256" key="9">
    <source>
        <dbReference type="SAM" id="MobiDB-lite"/>
    </source>
</evidence>
<evidence type="ECO:0000256" key="1">
    <source>
        <dbReference type="ARBA" id="ARBA00012513"/>
    </source>
</evidence>
<dbReference type="EMBL" id="HBNS01021700">
    <property type="protein sequence ID" value="CAE4611629.1"/>
    <property type="molecule type" value="Transcribed_RNA"/>
</dbReference>
<dbReference type="InterPro" id="IPR052239">
    <property type="entry name" value="Ser/Thr-specific_kinases"/>
</dbReference>
<dbReference type="InterPro" id="IPR000719">
    <property type="entry name" value="Prot_kinase_dom"/>
</dbReference>
<evidence type="ECO:0000256" key="7">
    <source>
        <dbReference type="ARBA" id="ARBA00047899"/>
    </source>
</evidence>
<dbReference type="GO" id="GO:0004674">
    <property type="term" value="F:protein serine/threonine kinase activity"/>
    <property type="evidence" value="ECO:0007669"/>
    <property type="project" value="UniProtKB-KW"/>
</dbReference>
<organism evidence="11">
    <name type="scientific">Ditylum brightwellii</name>
    <dbReference type="NCBI Taxonomy" id="49249"/>
    <lineage>
        <taxon>Eukaryota</taxon>
        <taxon>Sar</taxon>
        <taxon>Stramenopiles</taxon>
        <taxon>Ochrophyta</taxon>
        <taxon>Bacillariophyta</taxon>
        <taxon>Mediophyceae</taxon>
        <taxon>Lithodesmiophycidae</taxon>
        <taxon>Lithodesmiales</taxon>
        <taxon>Lithodesmiaceae</taxon>
        <taxon>Ditylum</taxon>
    </lineage>
</organism>
<evidence type="ECO:0000256" key="2">
    <source>
        <dbReference type="ARBA" id="ARBA00022527"/>
    </source>
</evidence>
<gene>
    <name evidence="11" type="ORF">DBRI00130_LOCUS17200</name>
</gene>
<accession>A0A7S4UXJ3</accession>
<dbReference type="InterPro" id="IPR011009">
    <property type="entry name" value="Kinase-like_dom_sf"/>
</dbReference>
<dbReference type="PROSITE" id="PS50011">
    <property type="entry name" value="PROTEIN_KINASE_DOM"/>
    <property type="match status" value="1"/>
</dbReference>
<evidence type="ECO:0000256" key="5">
    <source>
        <dbReference type="ARBA" id="ARBA00022777"/>
    </source>
</evidence>
<dbReference type="PROSITE" id="PS00108">
    <property type="entry name" value="PROTEIN_KINASE_ST"/>
    <property type="match status" value="1"/>
</dbReference>
<comment type="catalytic activity">
    <reaction evidence="8">
        <text>L-seryl-[protein] + ATP = O-phospho-L-seryl-[protein] + ADP + H(+)</text>
        <dbReference type="Rhea" id="RHEA:17989"/>
        <dbReference type="Rhea" id="RHEA-COMP:9863"/>
        <dbReference type="Rhea" id="RHEA-COMP:11604"/>
        <dbReference type="ChEBI" id="CHEBI:15378"/>
        <dbReference type="ChEBI" id="CHEBI:29999"/>
        <dbReference type="ChEBI" id="CHEBI:30616"/>
        <dbReference type="ChEBI" id="CHEBI:83421"/>
        <dbReference type="ChEBI" id="CHEBI:456216"/>
        <dbReference type="EC" id="2.7.11.1"/>
    </reaction>
</comment>
<keyword evidence="2" id="KW-0723">Serine/threonine-protein kinase</keyword>
<protein>
    <recommendedName>
        <fullName evidence="1">non-specific serine/threonine protein kinase</fullName>
        <ecNumber evidence="1">2.7.11.1</ecNumber>
    </recommendedName>
</protein>
<keyword evidence="3" id="KW-0808">Transferase</keyword>
<feature type="region of interest" description="Disordered" evidence="9">
    <location>
        <begin position="416"/>
        <end position="456"/>
    </location>
</feature>
<dbReference type="Gene3D" id="1.10.510.10">
    <property type="entry name" value="Transferase(Phosphotransferase) domain 1"/>
    <property type="match status" value="1"/>
</dbReference>
<sequence length="456" mass="51512">MNLLQYILIKLIRFLKECCANLLHLFFTFTNTSQSNEMEMTHRLLTFESTSKQTSKRVRVNRQIAQGGFSYVYEATDADTDRTYALKRINCGTDSELVQLCRKEAKVHSTFSHPSLLKLLGFQMETSSQALQQQQQHDEGMVHVCYMLFPYLAGGSLRDEITRRNLLPSCDDTRQLSRSLMTSRCFTQKQILNLFYEIVYAVKLLHDGGVSHCDLKLENILLDVHYENYKDDQDKEGGSYEDTCEMYGVKGKPVLMDFGSARPLSLSLTTRSDVLTLVEEASSHTTISYRPPELFEGGLRHGEANLDLRKVDVWSCGCILFGLMYGSSPFEIEFVRRSSSSLNGVEEEDVKVVECTQLRVLGRLPRPKAHTEMGKRYGVDMMDLVEGILVQDRLKRPSVEDVLEKVEGLIVKCGGQKRNRKDAGGSHKEGVIGGFGSGGNDDSDEDEENLFGSLLR</sequence>
<dbReference type="SMART" id="SM00220">
    <property type="entry name" value="S_TKc"/>
    <property type="match status" value="1"/>
</dbReference>
<dbReference type="SUPFAM" id="SSF56112">
    <property type="entry name" value="Protein kinase-like (PK-like)"/>
    <property type="match status" value="1"/>
</dbReference>
<dbReference type="Pfam" id="PF00069">
    <property type="entry name" value="Pkinase"/>
    <property type="match status" value="1"/>
</dbReference>
<evidence type="ECO:0000256" key="6">
    <source>
        <dbReference type="ARBA" id="ARBA00022840"/>
    </source>
</evidence>
<name>A0A7S4UXJ3_9STRA</name>
<dbReference type="PANTHER" id="PTHR45998:SF2">
    <property type="entry name" value="SERINE_THREONINE-PROTEIN KINASE 16"/>
    <property type="match status" value="1"/>
</dbReference>
<dbReference type="PANTHER" id="PTHR45998">
    <property type="entry name" value="SERINE/THREONINE-PROTEIN KINASE 16"/>
    <property type="match status" value="1"/>
</dbReference>
<dbReference type="GO" id="GO:0005524">
    <property type="term" value="F:ATP binding"/>
    <property type="evidence" value="ECO:0007669"/>
    <property type="project" value="UniProtKB-KW"/>
</dbReference>
<keyword evidence="6" id="KW-0067">ATP-binding</keyword>
<dbReference type="Gene3D" id="3.30.200.20">
    <property type="entry name" value="Phosphorylase Kinase, domain 1"/>
    <property type="match status" value="1"/>
</dbReference>
<feature type="domain" description="Protein kinase" evidence="10">
    <location>
        <begin position="58"/>
        <end position="410"/>
    </location>
</feature>
<proteinExistence type="predicted"/>
<feature type="compositionally biased region" description="Basic and acidic residues" evidence="9">
    <location>
        <begin position="421"/>
        <end position="430"/>
    </location>
</feature>
<dbReference type="AlphaFoldDB" id="A0A7S4UXJ3"/>
<evidence type="ECO:0000256" key="8">
    <source>
        <dbReference type="ARBA" id="ARBA00048679"/>
    </source>
</evidence>
<reference evidence="11" key="1">
    <citation type="submission" date="2021-01" db="EMBL/GenBank/DDBJ databases">
        <authorList>
            <person name="Corre E."/>
            <person name="Pelletier E."/>
            <person name="Niang G."/>
            <person name="Scheremetjew M."/>
            <person name="Finn R."/>
            <person name="Kale V."/>
            <person name="Holt S."/>
            <person name="Cochrane G."/>
            <person name="Meng A."/>
            <person name="Brown T."/>
            <person name="Cohen L."/>
        </authorList>
    </citation>
    <scope>NUCLEOTIDE SEQUENCE</scope>
    <source>
        <strain evidence="11">GSO104</strain>
    </source>
</reference>
<dbReference type="EC" id="2.7.11.1" evidence="1"/>
<dbReference type="InterPro" id="IPR008271">
    <property type="entry name" value="Ser/Thr_kinase_AS"/>
</dbReference>
<keyword evidence="5" id="KW-0418">Kinase</keyword>
<comment type="catalytic activity">
    <reaction evidence="7">
        <text>L-threonyl-[protein] + ATP = O-phospho-L-threonyl-[protein] + ADP + H(+)</text>
        <dbReference type="Rhea" id="RHEA:46608"/>
        <dbReference type="Rhea" id="RHEA-COMP:11060"/>
        <dbReference type="Rhea" id="RHEA-COMP:11605"/>
        <dbReference type="ChEBI" id="CHEBI:15378"/>
        <dbReference type="ChEBI" id="CHEBI:30013"/>
        <dbReference type="ChEBI" id="CHEBI:30616"/>
        <dbReference type="ChEBI" id="CHEBI:61977"/>
        <dbReference type="ChEBI" id="CHEBI:456216"/>
        <dbReference type="EC" id="2.7.11.1"/>
    </reaction>
</comment>
<keyword evidence="4" id="KW-0547">Nucleotide-binding</keyword>
<evidence type="ECO:0000256" key="3">
    <source>
        <dbReference type="ARBA" id="ARBA00022679"/>
    </source>
</evidence>
<dbReference type="GO" id="GO:0005737">
    <property type="term" value="C:cytoplasm"/>
    <property type="evidence" value="ECO:0007669"/>
    <property type="project" value="TreeGrafter"/>
</dbReference>
<evidence type="ECO:0000259" key="10">
    <source>
        <dbReference type="PROSITE" id="PS50011"/>
    </source>
</evidence>
<evidence type="ECO:0000256" key="4">
    <source>
        <dbReference type="ARBA" id="ARBA00022741"/>
    </source>
</evidence>
<evidence type="ECO:0000313" key="11">
    <source>
        <dbReference type="EMBL" id="CAE4611629.1"/>
    </source>
</evidence>